<evidence type="ECO:0000313" key="5">
    <source>
        <dbReference type="Proteomes" id="UP001501594"/>
    </source>
</evidence>
<protein>
    <recommendedName>
        <fullName evidence="3">M23ase beta-sheet core domain-containing protein</fullName>
    </recommendedName>
</protein>
<reference evidence="5" key="1">
    <citation type="journal article" date="2019" name="Int. J. Syst. Evol. Microbiol.">
        <title>The Global Catalogue of Microorganisms (GCM) 10K type strain sequencing project: providing services to taxonomists for standard genome sequencing and annotation.</title>
        <authorList>
            <consortium name="The Broad Institute Genomics Platform"/>
            <consortium name="The Broad Institute Genome Sequencing Center for Infectious Disease"/>
            <person name="Wu L."/>
            <person name="Ma J."/>
        </authorList>
    </citation>
    <scope>NUCLEOTIDE SEQUENCE [LARGE SCALE GENOMIC DNA]</scope>
    <source>
        <strain evidence="5">JCM 17442</strain>
    </source>
</reference>
<gene>
    <name evidence="4" type="ORF">GCM10022256_17680</name>
</gene>
<dbReference type="Proteomes" id="UP001501594">
    <property type="component" value="Unassembled WGS sequence"/>
</dbReference>
<feature type="compositionally biased region" description="Low complexity" evidence="2">
    <location>
        <begin position="17"/>
        <end position="29"/>
    </location>
</feature>
<dbReference type="EMBL" id="BAABAU010000001">
    <property type="protein sequence ID" value="GAA4266156.1"/>
    <property type="molecule type" value="Genomic_DNA"/>
</dbReference>
<proteinExistence type="predicted"/>
<keyword evidence="5" id="KW-1185">Reference proteome</keyword>
<dbReference type="SUPFAM" id="SSF51261">
    <property type="entry name" value="Duplicated hybrid motif"/>
    <property type="match status" value="1"/>
</dbReference>
<dbReference type="Pfam" id="PF01551">
    <property type="entry name" value="Peptidase_M23"/>
    <property type="match status" value="1"/>
</dbReference>
<feature type="coiled-coil region" evidence="1">
    <location>
        <begin position="236"/>
        <end position="270"/>
    </location>
</feature>
<name>A0ABP8E1Y2_9MICO</name>
<comment type="caution">
    <text evidence="4">The sequence shown here is derived from an EMBL/GenBank/DDBJ whole genome shotgun (WGS) entry which is preliminary data.</text>
</comment>
<evidence type="ECO:0000256" key="1">
    <source>
        <dbReference type="SAM" id="Coils"/>
    </source>
</evidence>
<feature type="domain" description="M23ase beta-sheet core" evidence="3">
    <location>
        <begin position="340"/>
        <end position="435"/>
    </location>
</feature>
<dbReference type="PANTHER" id="PTHR21666:SF270">
    <property type="entry name" value="MUREIN HYDROLASE ACTIVATOR ENVC"/>
    <property type="match status" value="1"/>
</dbReference>
<feature type="region of interest" description="Disordered" evidence="2">
    <location>
        <begin position="16"/>
        <end position="36"/>
    </location>
</feature>
<dbReference type="InterPro" id="IPR011055">
    <property type="entry name" value="Dup_hybrid_motif"/>
</dbReference>
<keyword evidence="1" id="KW-0175">Coiled coil</keyword>
<dbReference type="InterPro" id="IPR050570">
    <property type="entry name" value="Cell_wall_metabolism_enzyme"/>
</dbReference>
<evidence type="ECO:0000313" key="4">
    <source>
        <dbReference type="EMBL" id="GAA4266156.1"/>
    </source>
</evidence>
<dbReference type="Gene3D" id="2.70.70.10">
    <property type="entry name" value="Glucose Permease (Domain IIA)"/>
    <property type="match status" value="1"/>
</dbReference>
<dbReference type="RefSeq" id="WP_344795126.1">
    <property type="nucleotide sequence ID" value="NZ_BAABAU010000001.1"/>
</dbReference>
<evidence type="ECO:0000259" key="3">
    <source>
        <dbReference type="Pfam" id="PF01551"/>
    </source>
</evidence>
<accession>A0ABP8E1Y2</accession>
<organism evidence="4 5">
    <name type="scientific">Frondihabitans peucedani</name>
    <dbReference type="NCBI Taxonomy" id="598626"/>
    <lineage>
        <taxon>Bacteria</taxon>
        <taxon>Bacillati</taxon>
        <taxon>Actinomycetota</taxon>
        <taxon>Actinomycetes</taxon>
        <taxon>Micrococcales</taxon>
        <taxon>Microbacteriaceae</taxon>
        <taxon>Frondihabitans</taxon>
    </lineage>
</organism>
<dbReference type="CDD" id="cd12797">
    <property type="entry name" value="M23_peptidase"/>
    <property type="match status" value="1"/>
</dbReference>
<evidence type="ECO:0000256" key="2">
    <source>
        <dbReference type="SAM" id="MobiDB-lite"/>
    </source>
</evidence>
<sequence length="447" mass="45638">MTLFFRSASDAPRSRALRAGSGSRVSSARSGGGLRGRRGRALGAMLLAGSVLVSGVVLGSPLEANAAAAKYPSWNDVAAAAKNQSKKAVEIQNINKLLVQLAGDVAAKQAVAVQKGKDLQQAQLDYDQQESIKAKLQTQADQADKVAKASETRAGQLAAQLGRSGSNNISTDLIANPGKASNLLYKLGAMSKLTEQADGIYTQAVQDRNTAQSLTDQADVAAKALADLADKAKVALADAQAATEAAQSAVEAQQANQTRLNAQLAAIKQQRVLTEHQYNVGVVVKRKAAAKAAAAAAALAAKQGGASGIVNSQGWTKPAGGYITSGYGMRIDPYTGAHALHAGTDLGASCGSNIYAAHSGTVIYAGPYGGYGNFVLLDNGDGISTGYGHIVDGGIHVAVGQHVDGGQVIAQVGSTGWSTGCHLHFETRPGGVAVNAVPFMAARGVTL</sequence>
<dbReference type="InterPro" id="IPR016047">
    <property type="entry name" value="M23ase_b-sheet_dom"/>
</dbReference>
<dbReference type="PANTHER" id="PTHR21666">
    <property type="entry name" value="PEPTIDASE-RELATED"/>
    <property type="match status" value="1"/>
</dbReference>